<dbReference type="Proteomes" id="UP000243579">
    <property type="component" value="Unassembled WGS sequence"/>
</dbReference>
<name>A0A1V9Z684_ACHHY</name>
<dbReference type="PANTHER" id="PTHR45667">
    <property type="entry name" value="S-ADENOSYLMETHIONINE MITOCHONDRIAL CARRIER PROTEIN"/>
    <property type="match status" value="1"/>
</dbReference>
<evidence type="ECO:0000313" key="11">
    <source>
        <dbReference type="Proteomes" id="UP000243579"/>
    </source>
</evidence>
<dbReference type="InterPro" id="IPR023395">
    <property type="entry name" value="MCP_dom_sf"/>
</dbReference>
<evidence type="ECO:0000256" key="3">
    <source>
        <dbReference type="ARBA" id="ARBA00022448"/>
    </source>
</evidence>
<accession>A0A1V9Z684</accession>
<dbReference type="GO" id="GO:0016020">
    <property type="term" value="C:membrane"/>
    <property type="evidence" value="ECO:0007669"/>
    <property type="project" value="UniProtKB-SubCell"/>
</dbReference>
<gene>
    <name evidence="10" type="ORF">ACHHYP_02483</name>
</gene>
<evidence type="ECO:0000256" key="7">
    <source>
        <dbReference type="ARBA" id="ARBA00023136"/>
    </source>
</evidence>
<evidence type="ECO:0000313" key="10">
    <source>
        <dbReference type="EMBL" id="OQR93523.1"/>
    </source>
</evidence>
<dbReference type="AlphaFoldDB" id="A0A1V9Z684"/>
<keyword evidence="4 8" id="KW-0812">Transmembrane</keyword>
<proteinExistence type="inferred from homology"/>
<comment type="subcellular location">
    <subcellularLocation>
        <location evidence="1">Membrane</location>
        <topology evidence="1">Multi-pass membrane protein</topology>
    </subcellularLocation>
</comment>
<evidence type="ECO:0000256" key="4">
    <source>
        <dbReference type="ARBA" id="ARBA00022692"/>
    </source>
</evidence>
<evidence type="ECO:0000256" key="1">
    <source>
        <dbReference type="ARBA" id="ARBA00004141"/>
    </source>
</evidence>
<evidence type="ECO:0000256" key="5">
    <source>
        <dbReference type="ARBA" id="ARBA00022737"/>
    </source>
</evidence>
<dbReference type="SUPFAM" id="SSF103506">
    <property type="entry name" value="Mitochondrial carrier"/>
    <property type="match status" value="1"/>
</dbReference>
<keyword evidence="6" id="KW-1133">Transmembrane helix</keyword>
<sequence length="250" mass="26926">MHTAQATQSKQQPAKKSHLHTLLVSSVSTVALEVVTFPLDAVKVQTYLCATHQQSATTLAPANAVQMASRLLADGGMRRLFRGMSPSIGGLLSASAVSYAITRGTTEPDAATLPKLSEYAAYFSAVTLGGLSYMLVVNPADVRDIAVEIVVKQRLQLGHYSGTVNCIQTAAAMTTPFDVVRTRLQTQQLNMPSSAPDMPYRGLFSTARQIARQEGYTALFRGVGPRMFMMAPILAMPLAVESLLEKYPFA</sequence>
<dbReference type="InterPro" id="IPR018108">
    <property type="entry name" value="MCP_transmembrane"/>
</dbReference>
<dbReference type="OrthoDB" id="2382881at2759"/>
<evidence type="ECO:0008006" key="12">
    <source>
        <dbReference type="Google" id="ProtNLM"/>
    </source>
</evidence>
<dbReference type="Pfam" id="PF00153">
    <property type="entry name" value="Mito_carr"/>
    <property type="match status" value="2"/>
</dbReference>
<comment type="caution">
    <text evidence="10">The sequence shown here is derived from an EMBL/GenBank/DDBJ whole genome shotgun (WGS) entry which is preliminary data.</text>
</comment>
<feature type="repeat" description="Solcar" evidence="8">
    <location>
        <begin position="153"/>
        <end position="247"/>
    </location>
</feature>
<feature type="repeat" description="Solcar" evidence="8">
    <location>
        <begin position="16"/>
        <end position="108"/>
    </location>
</feature>
<keyword evidence="11" id="KW-1185">Reference proteome</keyword>
<dbReference type="EMBL" id="JNBR01000404">
    <property type="protein sequence ID" value="OQR93523.1"/>
    <property type="molecule type" value="Genomic_DNA"/>
</dbReference>
<evidence type="ECO:0000256" key="9">
    <source>
        <dbReference type="RuleBase" id="RU000488"/>
    </source>
</evidence>
<dbReference type="PROSITE" id="PS50920">
    <property type="entry name" value="SOLCAR"/>
    <property type="match status" value="2"/>
</dbReference>
<protein>
    <recommendedName>
        <fullName evidence="12">Mitochondrial Carrier (MC) Family</fullName>
    </recommendedName>
</protein>
<evidence type="ECO:0000256" key="6">
    <source>
        <dbReference type="ARBA" id="ARBA00022989"/>
    </source>
</evidence>
<comment type="similarity">
    <text evidence="2 9">Belongs to the mitochondrial carrier (TC 2.A.29) family.</text>
</comment>
<keyword evidence="7 8" id="KW-0472">Membrane</keyword>
<evidence type="ECO:0000256" key="2">
    <source>
        <dbReference type="ARBA" id="ARBA00006375"/>
    </source>
</evidence>
<reference evidence="10 11" key="1">
    <citation type="journal article" date="2014" name="Genome Biol. Evol.">
        <title>The secreted proteins of Achlya hypogyna and Thraustotheca clavata identify the ancestral oomycete secretome and reveal gene acquisitions by horizontal gene transfer.</title>
        <authorList>
            <person name="Misner I."/>
            <person name="Blouin N."/>
            <person name="Leonard G."/>
            <person name="Richards T.A."/>
            <person name="Lane C.E."/>
        </authorList>
    </citation>
    <scope>NUCLEOTIDE SEQUENCE [LARGE SCALE GENOMIC DNA]</scope>
    <source>
        <strain evidence="10 11">ATCC 48635</strain>
    </source>
</reference>
<evidence type="ECO:0000256" key="8">
    <source>
        <dbReference type="PROSITE-ProRule" id="PRU00282"/>
    </source>
</evidence>
<keyword evidence="5" id="KW-0677">Repeat</keyword>
<keyword evidence="3 9" id="KW-0813">Transport</keyword>
<dbReference type="Gene3D" id="1.50.40.10">
    <property type="entry name" value="Mitochondrial carrier domain"/>
    <property type="match status" value="2"/>
</dbReference>
<organism evidence="10 11">
    <name type="scientific">Achlya hypogyna</name>
    <name type="common">Oomycete</name>
    <name type="synonym">Protoachlya hypogyna</name>
    <dbReference type="NCBI Taxonomy" id="1202772"/>
    <lineage>
        <taxon>Eukaryota</taxon>
        <taxon>Sar</taxon>
        <taxon>Stramenopiles</taxon>
        <taxon>Oomycota</taxon>
        <taxon>Saprolegniomycetes</taxon>
        <taxon>Saprolegniales</taxon>
        <taxon>Achlyaceae</taxon>
        <taxon>Achlya</taxon>
    </lineage>
</organism>